<keyword evidence="4 8" id="KW-0507">mRNA processing</keyword>
<keyword evidence="12" id="KW-1185">Reference proteome</keyword>
<comment type="subcellular location">
    <subcellularLocation>
        <location evidence="1 8">Nucleus</location>
    </subcellularLocation>
</comment>
<feature type="compositionally biased region" description="Polar residues" evidence="9">
    <location>
        <begin position="207"/>
        <end position="218"/>
    </location>
</feature>
<gene>
    <name evidence="11" type="ORF">LOD99_10642</name>
</gene>
<evidence type="ECO:0000259" key="10">
    <source>
        <dbReference type="Pfam" id="PF11708"/>
    </source>
</evidence>
<reference evidence="11 12" key="1">
    <citation type="journal article" date="2023" name="BMC Biol.">
        <title>The compact genome of the sponge Oopsacas minuta (Hexactinellida) is lacking key metazoan core genes.</title>
        <authorList>
            <person name="Santini S."/>
            <person name="Schenkelaars Q."/>
            <person name="Jourda C."/>
            <person name="Duchesne M."/>
            <person name="Belahbib H."/>
            <person name="Rocher C."/>
            <person name="Selva M."/>
            <person name="Riesgo A."/>
            <person name="Vervoort M."/>
            <person name="Leys S.P."/>
            <person name="Kodjabachian L."/>
            <person name="Le Bivic A."/>
            <person name="Borchiellini C."/>
            <person name="Claverie J.M."/>
            <person name="Renard E."/>
        </authorList>
    </citation>
    <scope>NUCLEOTIDE SEQUENCE [LARGE SCALE GENOMIC DNA]</scope>
    <source>
        <strain evidence="11">SPO-2</strain>
    </source>
</reference>
<evidence type="ECO:0000256" key="2">
    <source>
        <dbReference type="ARBA" id="ARBA00007203"/>
    </source>
</evidence>
<feature type="compositionally biased region" description="Basic and acidic residues" evidence="9">
    <location>
        <begin position="11"/>
        <end position="27"/>
    </location>
</feature>
<dbReference type="InterPro" id="IPR021715">
    <property type="entry name" value="Slu7_dom"/>
</dbReference>
<organism evidence="11 12">
    <name type="scientific">Oopsacas minuta</name>
    <dbReference type="NCBI Taxonomy" id="111878"/>
    <lineage>
        <taxon>Eukaryota</taxon>
        <taxon>Metazoa</taxon>
        <taxon>Porifera</taxon>
        <taxon>Hexactinellida</taxon>
        <taxon>Hexasterophora</taxon>
        <taxon>Lyssacinosida</taxon>
        <taxon>Leucopsacidae</taxon>
        <taxon>Oopsacas</taxon>
    </lineage>
</organism>
<evidence type="ECO:0000256" key="9">
    <source>
        <dbReference type="SAM" id="MobiDB-lite"/>
    </source>
</evidence>
<dbReference type="GO" id="GO:0030628">
    <property type="term" value="F:pre-mRNA 3'-splice site binding"/>
    <property type="evidence" value="ECO:0007669"/>
    <property type="project" value="UniProtKB-UniRule"/>
</dbReference>
<dbReference type="PANTHER" id="PTHR12942">
    <property type="entry name" value="STEP II SPLICING FACTOR SLU7"/>
    <property type="match status" value="1"/>
</dbReference>
<feature type="region of interest" description="Disordered" evidence="9">
    <location>
        <begin position="1"/>
        <end position="46"/>
    </location>
</feature>
<dbReference type="Pfam" id="PF11708">
    <property type="entry name" value="Slu7"/>
    <property type="match status" value="1"/>
</dbReference>
<evidence type="ECO:0000256" key="3">
    <source>
        <dbReference type="ARBA" id="ARBA00021377"/>
    </source>
</evidence>
<dbReference type="InterPro" id="IPR039974">
    <property type="entry name" value="Splicing_factor_SLU7"/>
</dbReference>
<sequence length="579" mass="66318">MSLAGEGQQKLSKEGWRKQKELEEARKAGTAPAEVDESGRDINPHIPQYIKSAPWYVSTGQPTLKHQRPQPEKQQQFDGILDWYMRGVDTSKKSSKFRKGACENCGAITHKKRDCMDRPRKVGAIFSGDNIACDEYEQPELSLDYDGKRDRWNGFNPNDYDKVMEEHVLVEKAKQQIKAETLETELTSHQESTENEVKIEEAEGSDNGVTVINNTDPTDNGVKKEAVGSDRGRDSDNEEMCSEIVGVPGQKFDSKLRTTVRNLRIREDTAKYLLNLNLNSAFYDPKSRSMRDNPYSNTGKVPSEVPFAGENFVRSSGETSDMAKAQLFTWEAFERGVELHLQGEPTKAELLYKEVNQRKDAFNNEIKQEILDKYGGEEYLKVPPKELIFSQNERYIEYSRTGRVVKGEERAPVKSKYEEDKLDSNHTAVWGSYWKEGKWGYSCCHSLIKLSYCTGLAGQQAEREAEKYLAEAMEKTDDSVSKSLVELHKERMVEKRKNKNKVTQEELDKIREEKVQEAIKEIQQEINKESDNNSATDRKRVYSSMQADPIAPSEEQLEAYHRVKKMKNDPMSDFIGKDY</sequence>
<proteinExistence type="inferred from homology"/>
<feature type="region of interest" description="Disordered" evidence="9">
    <location>
        <begin position="207"/>
        <end position="237"/>
    </location>
</feature>
<feature type="domain" description="Pre-mRNA-splicing factor SLU7" evidence="10">
    <location>
        <begin position="143"/>
        <end position="432"/>
    </location>
</feature>
<keyword evidence="6 8" id="KW-0508">mRNA splicing</keyword>
<evidence type="ECO:0000256" key="5">
    <source>
        <dbReference type="ARBA" id="ARBA00022728"/>
    </source>
</evidence>
<dbReference type="GO" id="GO:0005681">
    <property type="term" value="C:spliceosomal complex"/>
    <property type="evidence" value="ECO:0007669"/>
    <property type="project" value="UniProtKB-UniRule"/>
</dbReference>
<protein>
    <recommendedName>
        <fullName evidence="3 8">Pre-mRNA-splicing factor SLU7</fullName>
    </recommendedName>
</protein>
<evidence type="ECO:0000256" key="4">
    <source>
        <dbReference type="ARBA" id="ARBA00022664"/>
    </source>
</evidence>
<evidence type="ECO:0000256" key="6">
    <source>
        <dbReference type="ARBA" id="ARBA00023187"/>
    </source>
</evidence>
<feature type="compositionally biased region" description="Basic and acidic residues" evidence="9">
    <location>
        <begin position="524"/>
        <end position="540"/>
    </location>
</feature>
<comment type="caution">
    <text evidence="11">The sequence shown here is derived from an EMBL/GenBank/DDBJ whole genome shotgun (WGS) entry which is preliminary data.</text>
</comment>
<evidence type="ECO:0000313" key="12">
    <source>
        <dbReference type="Proteomes" id="UP001165289"/>
    </source>
</evidence>
<comment type="similarity">
    <text evidence="2 8">Belongs to the SLU7 family.</text>
</comment>
<dbReference type="Proteomes" id="UP001165289">
    <property type="component" value="Unassembled WGS sequence"/>
</dbReference>
<feature type="region of interest" description="Disordered" evidence="9">
    <location>
        <begin position="524"/>
        <end position="554"/>
    </location>
</feature>
<evidence type="ECO:0000313" key="11">
    <source>
        <dbReference type="EMBL" id="KAI6659787.1"/>
    </source>
</evidence>
<feature type="compositionally biased region" description="Basic and acidic residues" evidence="9">
    <location>
        <begin position="221"/>
        <end position="235"/>
    </location>
</feature>
<keyword evidence="7 8" id="KW-0539">Nucleus</keyword>
<evidence type="ECO:0000256" key="8">
    <source>
        <dbReference type="RuleBase" id="RU367071"/>
    </source>
</evidence>
<dbReference type="AlphaFoldDB" id="A0AAV7KEZ4"/>
<comment type="subunit">
    <text evidence="8">Associated with the spliceosome.</text>
</comment>
<evidence type="ECO:0000256" key="7">
    <source>
        <dbReference type="ARBA" id="ARBA00023242"/>
    </source>
</evidence>
<name>A0AAV7KEZ4_9METZ</name>
<accession>A0AAV7KEZ4</accession>
<keyword evidence="5 8" id="KW-0747">Spliceosome</keyword>
<dbReference type="EMBL" id="JAKMXF010000049">
    <property type="protein sequence ID" value="KAI6659787.1"/>
    <property type="molecule type" value="Genomic_DNA"/>
</dbReference>
<evidence type="ECO:0000256" key="1">
    <source>
        <dbReference type="ARBA" id="ARBA00004123"/>
    </source>
</evidence>
<dbReference type="PANTHER" id="PTHR12942:SF2">
    <property type="entry name" value="PRE-MRNA-SPLICING FACTOR SLU7"/>
    <property type="match status" value="1"/>
</dbReference>
<dbReference type="GO" id="GO:0000398">
    <property type="term" value="P:mRNA splicing, via spliceosome"/>
    <property type="evidence" value="ECO:0007669"/>
    <property type="project" value="UniProtKB-UniRule"/>
</dbReference>
<comment type="function">
    <text evidence="8">Involved in pre-mRNA splicing.</text>
</comment>